<evidence type="ECO:0000259" key="3">
    <source>
        <dbReference type="SMART" id="SM00470"/>
    </source>
</evidence>
<dbReference type="NCBIfam" id="TIGR00180">
    <property type="entry name" value="parB_part"/>
    <property type="match status" value="1"/>
</dbReference>
<dbReference type="Gene3D" id="1.10.10.2830">
    <property type="match status" value="1"/>
</dbReference>
<dbReference type="SUPFAM" id="SSF109709">
    <property type="entry name" value="KorB DNA-binding domain-like"/>
    <property type="match status" value="1"/>
</dbReference>
<comment type="similarity">
    <text evidence="1">Belongs to the ParB family.</text>
</comment>
<dbReference type="GO" id="GO:0005694">
    <property type="term" value="C:chromosome"/>
    <property type="evidence" value="ECO:0007669"/>
    <property type="project" value="TreeGrafter"/>
</dbReference>
<dbReference type="Proteomes" id="UP000622890">
    <property type="component" value="Unassembled WGS sequence"/>
</dbReference>
<protein>
    <submittedName>
        <fullName evidence="4">ParB/RepB/Spo0J family partition protein</fullName>
    </submittedName>
</protein>
<dbReference type="GO" id="GO:0003677">
    <property type="term" value="F:DNA binding"/>
    <property type="evidence" value="ECO:0007669"/>
    <property type="project" value="InterPro"/>
</dbReference>
<reference evidence="4" key="1">
    <citation type="submission" date="2021-01" db="EMBL/GenBank/DDBJ databases">
        <title>Genome sequence of strain Noviherbaspirillum sp. DKR-6.</title>
        <authorList>
            <person name="Chaudhary D.K."/>
        </authorList>
    </citation>
    <scope>NUCLEOTIDE SEQUENCE</scope>
    <source>
        <strain evidence="4">DKR-6</strain>
    </source>
</reference>
<dbReference type="AlphaFoldDB" id="A0A934W8K9"/>
<dbReference type="RefSeq" id="WP_200598135.1">
    <property type="nucleotide sequence ID" value="NZ_JAEPBG010000026.1"/>
</dbReference>
<organism evidence="4 5">
    <name type="scientific">Noviherbaspirillum pedocola</name>
    <dbReference type="NCBI Taxonomy" id="2801341"/>
    <lineage>
        <taxon>Bacteria</taxon>
        <taxon>Pseudomonadati</taxon>
        <taxon>Pseudomonadota</taxon>
        <taxon>Betaproteobacteria</taxon>
        <taxon>Burkholderiales</taxon>
        <taxon>Oxalobacteraceae</taxon>
        <taxon>Noviherbaspirillum</taxon>
    </lineage>
</organism>
<evidence type="ECO:0000256" key="2">
    <source>
        <dbReference type="SAM" id="MobiDB-lite"/>
    </source>
</evidence>
<dbReference type="Pfam" id="PF02195">
    <property type="entry name" value="ParB_N"/>
    <property type="match status" value="1"/>
</dbReference>
<evidence type="ECO:0000313" key="4">
    <source>
        <dbReference type="EMBL" id="MBK4738762.1"/>
    </source>
</evidence>
<evidence type="ECO:0000313" key="5">
    <source>
        <dbReference type="Proteomes" id="UP000622890"/>
    </source>
</evidence>
<dbReference type="PANTHER" id="PTHR33375:SF1">
    <property type="entry name" value="CHROMOSOME-PARTITIONING PROTEIN PARB-RELATED"/>
    <property type="match status" value="1"/>
</dbReference>
<proteinExistence type="inferred from homology"/>
<dbReference type="InterPro" id="IPR004437">
    <property type="entry name" value="ParB/RepB/Spo0J"/>
</dbReference>
<dbReference type="InterPro" id="IPR003115">
    <property type="entry name" value="ParB_N"/>
</dbReference>
<dbReference type="SUPFAM" id="SSF110849">
    <property type="entry name" value="ParB/Sulfiredoxin"/>
    <property type="match status" value="1"/>
</dbReference>
<comment type="caution">
    <text evidence="4">The sequence shown here is derived from an EMBL/GenBank/DDBJ whole genome shotgun (WGS) entry which is preliminary data.</text>
</comment>
<name>A0A934W8K9_9BURK</name>
<keyword evidence="5" id="KW-1185">Reference proteome</keyword>
<feature type="region of interest" description="Disordered" evidence="2">
    <location>
        <begin position="1"/>
        <end position="41"/>
    </location>
</feature>
<dbReference type="InterPro" id="IPR036086">
    <property type="entry name" value="ParB/Sulfiredoxin_sf"/>
</dbReference>
<dbReference type="SMART" id="SM00470">
    <property type="entry name" value="ParB"/>
    <property type="match status" value="1"/>
</dbReference>
<feature type="domain" description="ParB-like N-terminal" evidence="3">
    <location>
        <begin position="50"/>
        <end position="140"/>
    </location>
</feature>
<dbReference type="Gene3D" id="3.90.1530.10">
    <property type="entry name" value="Conserved hypothetical protein from pyrococcus furiosus pfu- 392566-001, ParB domain"/>
    <property type="match status" value="1"/>
</dbReference>
<sequence>MKSRLAPRAPLAELRKPEVVHLTDQAPSTPFPGPQAPSEQVDNGVRETLCKIPLDQLLDSPYQPRLKYNPEEIDELAAGMKANGQQEPVMVRRLGTASYQLISGHRRRRAAQSIGWTELEARIVEADNDAAELRTMIQNEGRKDLCDYEKGRMYQHAFARNFVKNQAECASVFATSQANVSKRMNLLNLPSPITALLDQQPDLLSVRKAEVIWELLKAYPDEQDLVVRAVQRLADGADISTLRGWVAQMSVKKVPENTGKGPAYITNDEGTTLYETKIKKSTRQILLTVKDTDEDLESLDKSLITFLRQRKEEKR</sequence>
<dbReference type="GO" id="GO:0007059">
    <property type="term" value="P:chromosome segregation"/>
    <property type="evidence" value="ECO:0007669"/>
    <property type="project" value="TreeGrafter"/>
</dbReference>
<dbReference type="PANTHER" id="PTHR33375">
    <property type="entry name" value="CHROMOSOME-PARTITIONING PROTEIN PARB-RELATED"/>
    <property type="match status" value="1"/>
</dbReference>
<evidence type="ECO:0000256" key="1">
    <source>
        <dbReference type="ARBA" id="ARBA00006295"/>
    </source>
</evidence>
<accession>A0A934W8K9</accession>
<dbReference type="EMBL" id="JAEPBG010000026">
    <property type="protein sequence ID" value="MBK4738762.1"/>
    <property type="molecule type" value="Genomic_DNA"/>
</dbReference>
<gene>
    <name evidence="4" type="ORF">JJB74_29470</name>
</gene>
<dbReference type="InterPro" id="IPR050336">
    <property type="entry name" value="Chromosome_partition/occlusion"/>
</dbReference>